<dbReference type="GO" id="GO:0033615">
    <property type="term" value="P:mitochondrial proton-transporting ATP synthase complex assembly"/>
    <property type="evidence" value="ECO:0007669"/>
    <property type="project" value="TreeGrafter"/>
</dbReference>
<evidence type="ECO:0000256" key="3">
    <source>
        <dbReference type="ARBA" id="ARBA00022946"/>
    </source>
</evidence>
<name>A0A1E1X118_9ACAR</name>
<protein>
    <submittedName>
        <fullName evidence="5">Putative mitochondrial f1-atpase assembly protein</fullName>
    </submittedName>
</protein>
<dbReference type="Pfam" id="PF06644">
    <property type="entry name" value="ATP11"/>
    <property type="match status" value="1"/>
</dbReference>
<dbReference type="InterPro" id="IPR010591">
    <property type="entry name" value="ATP11"/>
</dbReference>
<dbReference type="GO" id="GO:0005739">
    <property type="term" value="C:mitochondrion"/>
    <property type="evidence" value="ECO:0007669"/>
    <property type="project" value="UniProtKB-SubCell"/>
</dbReference>
<dbReference type="EMBL" id="GFAC01006276">
    <property type="protein sequence ID" value="JAT92912.1"/>
    <property type="molecule type" value="mRNA"/>
</dbReference>
<proteinExistence type="evidence at transcript level"/>
<evidence type="ECO:0000256" key="1">
    <source>
        <dbReference type="ARBA" id="ARBA00004173"/>
    </source>
</evidence>
<dbReference type="PANTHER" id="PTHR13126:SF0">
    <property type="entry name" value="ATP SYNTHASE MITOCHONDRIAL F1 COMPLEX ASSEMBLY FACTOR 1"/>
    <property type="match status" value="1"/>
</dbReference>
<evidence type="ECO:0000256" key="2">
    <source>
        <dbReference type="ARBA" id="ARBA00009116"/>
    </source>
</evidence>
<accession>A0A1E1X118</accession>
<reference evidence="5" key="1">
    <citation type="journal article" date="2017" name="Front. Cell. Infect. Microbiol.">
        <title>The Distinct Transcriptional Response of the Midgut of Amblyomma sculptum and Amblyomma aureolatum Ticks to Rickettsia rickettsii Correlates to Their Differences in Susceptibility to Infection.</title>
        <authorList>
            <person name="Martins L.A."/>
            <person name="Galletti M.F.B.M."/>
            <person name="Ribeiro J.M."/>
            <person name="Fujita A."/>
            <person name="Costa F.B."/>
            <person name="Labruna M.B."/>
            <person name="Daffre S."/>
            <person name="Fogaca A.C."/>
        </authorList>
    </citation>
    <scope>NUCLEOTIDE SEQUENCE</scope>
</reference>
<evidence type="ECO:0000313" key="5">
    <source>
        <dbReference type="EMBL" id="JAT92912.1"/>
    </source>
</evidence>
<dbReference type="PANTHER" id="PTHR13126">
    <property type="entry name" value="CHAPERONE ATP11"/>
    <property type="match status" value="1"/>
</dbReference>
<organism evidence="5">
    <name type="scientific">Amblyomma aureolatum</name>
    <dbReference type="NCBI Taxonomy" id="187763"/>
    <lineage>
        <taxon>Eukaryota</taxon>
        <taxon>Metazoa</taxon>
        <taxon>Ecdysozoa</taxon>
        <taxon>Arthropoda</taxon>
        <taxon>Chelicerata</taxon>
        <taxon>Arachnida</taxon>
        <taxon>Acari</taxon>
        <taxon>Parasitiformes</taxon>
        <taxon>Ixodida</taxon>
        <taxon>Ixodoidea</taxon>
        <taxon>Ixodidae</taxon>
        <taxon>Amblyomminae</taxon>
        <taxon>Amblyomma</taxon>
    </lineage>
</organism>
<evidence type="ECO:0000256" key="4">
    <source>
        <dbReference type="ARBA" id="ARBA00023128"/>
    </source>
</evidence>
<comment type="subcellular location">
    <subcellularLocation>
        <location evidence="1">Mitochondrion</location>
    </subcellularLocation>
</comment>
<keyword evidence="3" id="KW-0809">Transit peptide</keyword>
<keyword evidence="4" id="KW-0496">Mitochondrion</keyword>
<comment type="similarity">
    <text evidence="2">Belongs to the ATP11 family.</text>
</comment>
<dbReference type="AlphaFoldDB" id="A0A1E1X118"/>
<sequence length="114" mass="13250">MIMQHVDARTVLFTSVDSFKVLGMEASSPYFILTFFDELATQKGIVLIRGDIVNPTDVSKCAGIWLMKYTLKFYSDINLYRWVLCFNHRPNEFQFDQFKNMCNSFLEGEPSSKI</sequence>